<dbReference type="WBParaSite" id="Gr19_v10_g9430.t1">
    <property type="protein sequence ID" value="Gr19_v10_g9430.t1"/>
    <property type="gene ID" value="Gr19_v10_g9430"/>
</dbReference>
<organism evidence="2 3">
    <name type="scientific">Globodera rostochiensis</name>
    <name type="common">Golden nematode worm</name>
    <name type="synonym">Heterodera rostochiensis</name>
    <dbReference type="NCBI Taxonomy" id="31243"/>
    <lineage>
        <taxon>Eukaryota</taxon>
        <taxon>Metazoa</taxon>
        <taxon>Ecdysozoa</taxon>
        <taxon>Nematoda</taxon>
        <taxon>Chromadorea</taxon>
        <taxon>Rhabditida</taxon>
        <taxon>Tylenchina</taxon>
        <taxon>Tylenchomorpha</taxon>
        <taxon>Tylenchoidea</taxon>
        <taxon>Heteroderidae</taxon>
        <taxon>Heteroderinae</taxon>
        <taxon>Globodera</taxon>
    </lineage>
</organism>
<name>A0A914IFL9_GLORO</name>
<accession>A0A914IFL9</accession>
<dbReference type="Proteomes" id="UP000887572">
    <property type="component" value="Unplaced"/>
</dbReference>
<evidence type="ECO:0000256" key="1">
    <source>
        <dbReference type="SAM" id="Phobius"/>
    </source>
</evidence>
<evidence type="ECO:0000313" key="3">
    <source>
        <dbReference type="WBParaSite" id="Gr19_v10_g9430.t1"/>
    </source>
</evidence>
<evidence type="ECO:0000313" key="2">
    <source>
        <dbReference type="Proteomes" id="UP000887572"/>
    </source>
</evidence>
<keyword evidence="1" id="KW-1133">Transmembrane helix</keyword>
<proteinExistence type="predicted"/>
<sequence length="131" mass="14811">MEGPPAIQASNNPLKKPIGGWRKATKSFQFLAMFVLPIHGVMTHLTFISTILRLPENNNWHTVLNTHGPGQYIYNRHVGVWGRLFDPLPENELTRYSKASFSGVFVVVESDSYLGVKTQHFCHAYLCALQL</sequence>
<protein>
    <submittedName>
        <fullName evidence="3">Uncharacterized protein</fullName>
    </submittedName>
</protein>
<keyword evidence="1" id="KW-0812">Transmembrane</keyword>
<keyword evidence="2" id="KW-1185">Reference proteome</keyword>
<keyword evidence="1" id="KW-0472">Membrane</keyword>
<feature type="transmembrane region" description="Helical" evidence="1">
    <location>
        <begin position="30"/>
        <end position="52"/>
    </location>
</feature>
<reference evidence="3" key="1">
    <citation type="submission" date="2022-11" db="UniProtKB">
        <authorList>
            <consortium name="WormBaseParasite"/>
        </authorList>
    </citation>
    <scope>IDENTIFICATION</scope>
</reference>
<dbReference type="AlphaFoldDB" id="A0A914IFL9"/>